<evidence type="ECO:0000256" key="6">
    <source>
        <dbReference type="ARBA" id="ARBA00023315"/>
    </source>
</evidence>
<name>A0A916TG26_9ACTN</name>
<evidence type="ECO:0000313" key="7">
    <source>
        <dbReference type="EMBL" id="GGB43544.1"/>
    </source>
</evidence>
<evidence type="ECO:0000256" key="1">
    <source>
        <dbReference type="ARBA" id="ARBA00004533"/>
    </source>
</evidence>
<dbReference type="RefSeq" id="WP_188588000.1">
    <property type="nucleotide sequence ID" value="NZ_BMGC01000035.1"/>
</dbReference>
<sequence length="306" mass="34091">MSLAERAADLGYAAGWRAVRLLPDRVARAAFAAGADLVSARGGPDQLRKNLARVLDTTPAQVPDSLMREAMRSYARYWCEAFRLPTMDLAQAAETVFLEPAQIEMFERAYDRGHGIVFALPHSGNWDMAGVWLIQHTGRSFATVAERLKPDSLFERFVAYRESLGFEIFPLTGGEQPPFEQLADRLRQGKVVCLLAERDLTSHGVPVQFFGEKTRMPAGPALLAQQTGATLIPVHHFFHEGRRSQIVCCDEIDVSVGVEAATQKLADVFAENIAAHPQDWHMLQPLWADDWSARRRAQIEGGNHRS</sequence>
<dbReference type="GO" id="GO:0009247">
    <property type="term" value="P:glycolipid biosynthetic process"/>
    <property type="evidence" value="ECO:0007669"/>
    <property type="project" value="UniProtKB-ARBA"/>
</dbReference>
<keyword evidence="5" id="KW-0472">Membrane</keyword>
<dbReference type="NCBIfam" id="NF005919">
    <property type="entry name" value="PRK07920.1"/>
    <property type="match status" value="1"/>
</dbReference>
<keyword evidence="3" id="KW-0997">Cell inner membrane</keyword>
<evidence type="ECO:0000313" key="8">
    <source>
        <dbReference type="Proteomes" id="UP000621454"/>
    </source>
</evidence>
<gene>
    <name evidence="7" type="ORF">GCM10011489_33840</name>
</gene>
<accession>A0A916TG26</accession>
<evidence type="ECO:0000256" key="5">
    <source>
        <dbReference type="ARBA" id="ARBA00023136"/>
    </source>
</evidence>
<dbReference type="PANTHER" id="PTHR30606">
    <property type="entry name" value="LIPID A BIOSYNTHESIS LAUROYL ACYLTRANSFERASE"/>
    <property type="match status" value="1"/>
</dbReference>
<dbReference type="AlphaFoldDB" id="A0A916TG26"/>
<reference evidence="7" key="2">
    <citation type="submission" date="2020-09" db="EMBL/GenBank/DDBJ databases">
        <authorList>
            <person name="Sun Q."/>
            <person name="Zhou Y."/>
        </authorList>
    </citation>
    <scope>NUCLEOTIDE SEQUENCE</scope>
    <source>
        <strain evidence="7">CGMCC 1.12827</strain>
    </source>
</reference>
<evidence type="ECO:0000256" key="4">
    <source>
        <dbReference type="ARBA" id="ARBA00022679"/>
    </source>
</evidence>
<organism evidence="7 8">
    <name type="scientific">Gordonia jinhuaensis</name>
    <dbReference type="NCBI Taxonomy" id="1517702"/>
    <lineage>
        <taxon>Bacteria</taxon>
        <taxon>Bacillati</taxon>
        <taxon>Actinomycetota</taxon>
        <taxon>Actinomycetes</taxon>
        <taxon>Mycobacteriales</taxon>
        <taxon>Gordoniaceae</taxon>
        <taxon>Gordonia</taxon>
    </lineage>
</organism>
<keyword evidence="6 7" id="KW-0012">Acyltransferase</keyword>
<proteinExistence type="predicted"/>
<protein>
    <submittedName>
        <fullName evidence="7">Phosphatidylinositol mannoside acyltransferase</fullName>
    </submittedName>
</protein>
<dbReference type="Pfam" id="PF03279">
    <property type="entry name" value="Lip_A_acyltrans"/>
    <property type="match status" value="1"/>
</dbReference>
<dbReference type="CDD" id="cd07984">
    <property type="entry name" value="LPLAT_LABLAT-like"/>
    <property type="match status" value="1"/>
</dbReference>
<keyword evidence="4" id="KW-0808">Transferase</keyword>
<reference evidence="7" key="1">
    <citation type="journal article" date="2014" name="Int. J. Syst. Evol. Microbiol.">
        <title>Complete genome sequence of Corynebacterium casei LMG S-19264T (=DSM 44701T), isolated from a smear-ripened cheese.</title>
        <authorList>
            <consortium name="US DOE Joint Genome Institute (JGI-PGF)"/>
            <person name="Walter F."/>
            <person name="Albersmeier A."/>
            <person name="Kalinowski J."/>
            <person name="Ruckert C."/>
        </authorList>
    </citation>
    <scope>NUCLEOTIDE SEQUENCE</scope>
    <source>
        <strain evidence="7">CGMCC 1.12827</strain>
    </source>
</reference>
<keyword evidence="2" id="KW-1003">Cell membrane</keyword>
<dbReference type="GO" id="GO:0005886">
    <property type="term" value="C:plasma membrane"/>
    <property type="evidence" value="ECO:0007669"/>
    <property type="project" value="UniProtKB-SubCell"/>
</dbReference>
<dbReference type="PANTHER" id="PTHR30606:SF10">
    <property type="entry name" value="PHOSPHATIDYLINOSITOL MANNOSIDE ACYLTRANSFERASE"/>
    <property type="match status" value="1"/>
</dbReference>
<dbReference type="GO" id="GO:0016746">
    <property type="term" value="F:acyltransferase activity"/>
    <property type="evidence" value="ECO:0007669"/>
    <property type="project" value="UniProtKB-KW"/>
</dbReference>
<comment type="subcellular location">
    <subcellularLocation>
        <location evidence="1">Cell inner membrane</location>
    </subcellularLocation>
</comment>
<keyword evidence="8" id="KW-1185">Reference proteome</keyword>
<evidence type="ECO:0000256" key="2">
    <source>
        <dbReference type="ARBA" id="ARBA00022475"/>
    </source>
</evidence>
<dbReference type="EMBL" id="BMGC01000035">
    <property type="protein sequence ID" value="GGB43544.1"/>
    <property type="molecule type" value="Genomic_DNA"/>
</dbReference>
<dbReference type="Proteomes" id="UP000621454">
    <property type="component" value="Unassembled WGS sequence"/>
</dbReference>
<dbReference type="InterPro" id="IPR004960">
    <property type="entry name" value="LipA_acyltrans"/>
</dbReference>
<evidence type="ECO:0000256" key="3">
    <source>
        <dbReference type="ARBA" id="ARBA00022519"/>
    </source>
</evidence>
<comment type="caution">
    <text evidence="7">The sequence shown here is derived from an EMBL/GenBank/DDBJ whole genome shotgun (WGS) entry which is preliminary data.</text>
</comment>